<gene>
    <name evidence="3" type="ORF">NLU13_0626</name>
</gene>
<accession>A0AA39GQ62</accession>
<evidence type="ECO:0000313" key="4">
    <source>
        <dbReference type="Proteomes" id="UP001175261"/>
    </source>
</evidence>
<keyword evidence="4" id="KW-1185">Reference proteome</keyword>
<evidence type="ECO:0000259" key="2">
    <source>
        <dbReference type="Pfam" id="PF20150"/>
    </source>
</evidence>
<dbReference type="Pfam" id="PF20150">
    <property type="entry name" value="2EXR"/>
    <property type="match status" value="1"/>
</dbReference>
<proteinExistence type="predicted"/>
<dbReference type="EMBL" id="JAPDFR010000001">
    <property type="protein sequence ID" value="KAK0391124.1"/>
    <property type="molecule type" value="Genomic_DNA"/>
</dbReference>
<evidence type="ECO:0000256" key="1">
    <source>
        <dbReference type="SAM" id="MobiDB-lite"/>
    </source>
</evidence>
<comment type="caution">
    <text evidence="3">The sequence shown here is derived from an EMBL/GenBank/DDBJ whole genome shotgun (WGS) entry which is preliminary data.</text>
</comment>
<name>A0AA39GQ62_SARSR</name>
<protein>
    <recommendedName>
        <fullName evidence="2">2EXR domain-containing protein</fullName>
    </recommendedName>
</protein>
<dbReference type="InterPro" id="IPR045518">
    <property type="entry name" value="2EXR"/>
</dbReference>
<evidence type="ECO:0000313" key="3">
    <source>
        <dbReference type="EMBL" id="KAK0391124.1"/>
    </source>
</evidence>
<dbReference type="AlphaFoldDB" id="A0AA39GQ62"/>
<sequence length="360" mass="42066">MVQLFQHFPELPAEIRLQIWQAALPLHDKPSLFPWRLGCWELRPIPPSDPAYDPATPEFPRLEFKHDRLHPLRCTASSLTPLLGVSREARHVAQKWVKENGFRSSSRGGYTRRFNPERDVIFLPWLMKDDESTSTLLDTRSVLYNELFDKLQSPEALDAMRREAERRQRLKAQHLPPTSAADDQHSDDDYDEADYRKVDPWSAARRFAMPARRSRSNNEWTLLPHFFPKFDTLYILAPRYDALGQLDLNGITGEKMEMRRLYDLDPDRETSYMEFDGQDNFAWKGTWERDESLLVPEAQEPEVLGAFRGDQYDKAEVVDGLLVMNIEDCVKDLGSAVRNTRDKRPFRFRPVPAWWTESPC</sequence>
<dbReference type="Proteomes" id="UP001175261">
    <property type="component" value="Unassembled WGS sequence"/>
</dbReference>
<feature type="region of interest" description="Disordered" evidence="1">
    <location>
        <begin position="162"/>
        <end position="192"/>
    </location>
</feature>
<feature type="domain" description="2EXR" evidence="2">
    <location>
        <begin position="5"/>
        <end position="121"/>
    </location>
</feature>
<reference evidence="3" key="1">
    <citation type="submission" date="2022-10" db="EMBL/GenBank/DDBJ databases">
        <title>Determination and structural analysis of whole genome sequence of Sarocladium strictum F4-1.</title>
        <authorList>
            <person name="Hu L."/>
            <person name="Jiang Y."/>
        </authorList>
    </citation>
    <scope>NUCLEOTIDE SEQUENCE</scope>
    <source>
        <strain evidence="3">F4-1</strain>
    </source>
</reference>
<organism evidence="3 4">
    <name type="scientific">Sarocladium strictum</name>
    <name type="common">Black bundle disease fungus</name>
    <name type="synonym">Acremonium strictum</name>
    <dbReference type="NCBI Taxonomy" id="5046"/>
    <lineage>
        <taxon>Eukaryota</taxon>
        <taxon>Fungi</taxon>
        <taxon>Dikarya</taxon>
        <taxon>Ascomycota</taxon>
        <taxon>Pezizomycotina</taxon>
        <taxon>Sordariomycetes</taxon>
        <taxon>Hypocreomycetidae</taxon>
        <taxon>Hypocreales</taxon>
        <taxon>Sarocladiaceae</taxon>
        <taxon>Sarocladium</taxon>
    </lineage>
</organism>